<dbReference type="FunCoup" id="A0A1J7J1A5">
    <property type="interactions" value="41"/>
</dbReference>
<evidence type="ECO:0000256" key="7">
    <source>
        <dbReference type="ARBA" id="ARBA00026248"/>
    </source>
</evidence>
<feature type="transmembrane region" description="Helical" evidence="9">
    <location>
        <begin position="93"/>
        <end position="111"/>
    </location>
</feature>
<feature type="transmembrane region" description="Helical" evidence="9">
    <location>
        <begin position="305"/>
        <end position="326"/>
    </location>
</feature>
<protein>
    <submittedName>
        <fullName evidence="11">Putative maltose permease</fullName>
    </submittedName>
</protein>
<feature type="transmembrane region" description="Helical" evidence="9">
    <location>
        <begin position="333"/>
        <end position="354"/>
    </location>
</feature>
<dbReference type="OrthoDB" id="6612291at2759"/>
<feature type="transmembrane region" description="Helical" evidence="9">
    <location>
        <begin position="14"/>
        <end position="40"/>
    </location>
</feature>
<dbReference type="NCBIfam" id="TIGR00879">
    <property type="entry name" value="SP"/>
    <property type="match status" value="1"/>
</dbReference>
<dbReference type="GO" id="GO:0005351">
    <property type="term" value="F:carbohydrate:proton symporter activity"/>
    <property type="evidence" value="ECO:0007669"/>
    <property type="project" value="TreeGrafter"/>
</dbReference>
<keyword evidence="7" id="KW-0462">Maltose metabolism</keyword>
<evidence type="ECO:0000259" key="10">
    <source>
        <dbReference type="PROSITE" id="PS50850"/>
    </source>
</evidence>
<evidence type="ECO:0000256" key="6">
    <source>
        <dbReference type="ARBA" id="ARBA00023136"/>
    </source>
</evidence>
<feature type="transmembrane region" description="Helical" evidence="9">
    <location>
        <begin position="366"/>
        <end position="387"/>
    </location>
</feature>
<dbReference type="InParanoid" id="A0A1J7J1A5"/>
<evidence type="ECO:0000256" key="3">
    <source>
        <dbReference type="ARBA" id="ARBA00022448"/>
    </source>
</evidence>
<evidence type="ECO:0000256" key="4">
    <source>
        <dbReference type="ARBA" id="ARBA00022692"/>
    </source>
</evidence>
<feature type="transmembrane region" description="Helical" evidence="9">
    <location>
        <begin position="190"/>
        <end position="211"/>
    </location>
</feature>
<dbReference type="InterPro" id="IPR005829">
    <property type="entry name" value="Sugar_transporter_CS"/>
</dbReference>
<dbReference type="InterPro" id="IPR003663">
    <property type="entry name" value="Sugar/inositol_transpt"/>
</dbReference>
<dbReference type="AlphaFoldDB" id="A0A1J7J1A5"/>
<comment type="similarity">
    <text evidence="2 8">Belongs to the major facilitator superfamily. Sugar transporter (TC 2.A.1.1) family.</text>
</comment>
<evidence type="ECO:0000313" key="12">
    <source>
        <dbReference type="Proteomes" id="UP000182658"/>
    </source>
</evidence>
<dbReference type="Pfam" id="PF00083">
    <property type="entry name" value="Sugar_tr"/>
    <property type="match status" value="1"/>
</dbReference>
<evidence type="ECO:0000256" key="9">
    <source>
        <dbReference type="SAM" id="Phobius"/>
    </source>
</evidence>
<evidence type="ECO:0000256" key="8">
    <source>
        <dbReference type="RuleBase" id="RU003346"/>
    </source>
</evidence>
<evidence type="ECO:0000313" key="11">
    <source>
        <dbReference type="EMBL" id="OIW33163.1"/>
    </source>
</evidence>
<accession>A0A1J7J1A5</accession>
<feature type="transmembrane region" description="Helical" evidence="9">
    <location>
        <begin position="151"/>
        <end position="170"/>
    </location>
</feature>
<keyword evidence="12" id="KW-1185">Reference proteome</keyword>
<comment type="subcellular location">
    <subcellularLocation>
        <location evidence="1">Membrane</location>
        <topology evidence="1">Multi-pass membrane protein</topology>
    </subcellularLocation>
</comment>
<dbReference type="Gene3D" id="1.20.1250.20">
    <property type="entry name" value="MFS general substrate transporter like domains"/>
    <property type="match status" value="1"/>
</dbReference>
<keyword evidence="5 9" id="KW-1133">Transmembrane helix</keyword>
<dbReference type="SUPFAM" id="SSF103473">
    <property type="entry name" value="MFS general substrate transporter"/>
    <property type="match status" value="1"/>
</dbReference>
<evidence type="ECO:0000256" key="1">
    <source>
        <dbReference type="ARBA" id="ARBA00004141"/>
    </source>
</evidence>
<dbReference type="PANTHER" id="PTHR48022">
    <property type="entry name" value="PLASTIDIC GLUCOSE TRANSPORTER 4"/>
    <property type="match status" value="1"/>
</dbReference>
<dbReference type="InterPro" id="IPR005828">
    <property type="entry name" value="MFS_sugar_transport-like"/>
</dbReference>
<evidence type="ECO:0000256" key="5">
    <source>
        <dbReference type="ARBA" id="ARBA00022989"/>
    </source>
</evidence>
<dbReference type="EMBL" id="KV875094">
    <property type="protein sequence ID" value="OIW33163.1"/>
    <property type="molecule type" value="Genomic_DNA"/>
</dbReference>
<dbReference type="PANTHER" id="PTHR48022:SF5">
    <property type="entry name" value="ALPHA-GLUCOSIDES PERMEASE MPH2-RELATED"/>
    <property type="match status" value="1"/>
</dbReference>
<feature type="domain" description="Major facilitator superfamily (MFS) profile" evidence="10">
    <location>
        <begin position="16"/>
        <end position="456"/>
    </location>
</feature>
<dbReference type="Proteomes" id="UP000182658">
    <property type="component" value="Unassembled WGS sequence"/>
</dbReference>
<dbReference type="STRING" id="1408157.A0A1J7J1A5"/>
<feature type="transmembrane region" description="Helical" evidence="9">
    <location>
        <begin position="271"/>
        <end position="293"/>
    </location>
</feature>
<dbReference type="InterPro" id="IPR020846">
    <property type="entry name" value="MFS_dom"/>
</dbReference>
<gene>
    <name evidence="11" type="ORF">CONLIGDRAFT_568862</name>
</gene>
<sequence>MTIREAVKLYPKAIMWSLFFSTAVAMEGYDLVLVSSLFAFPTFRERYGEPGKNGAYQITAPWQTGLNNAARCGEILGLLLNGWLAERFGFRKTMIGSLVALTGFIFIPFFAKDLTTILIGDILMGFPWGVFQTLTTSYAVEVCPVVLRAYLTTYVNMMWGLGQLLSVGVLRAMLARTDDWSYRIPFALQWMWPVPLIIGICFAPESPWWLVRKGRHVDARAALRALSMNSDDELDTTISMMRHTDEVEKEISQGTSYLDCFRGVNLRRTEIACIGWVIQAACGASLMGNAAYFFQQAGLATTTSFNFTVSLYSVAMVGVVISWFVMTRVGRRTIYLWGLSGLVVTMLTTGFVGLSHSKKSGYGVGTLLLVFTLIYDITIGTVAYSLVAEIPSSRLRTKTVVLGRTLYNVQGTINGVITPYMLNPNAWNWQAKAGFFWGGTGLLCLIWTYFRLPEPKGRTFAELDLLFEQKVPARKFATAVVDAFPTHVTGTAGDVELDGKTRL</sequence>
<dbReference type="FunFam" id="1.20.1250.20:FF:000149">
    <property type="entry name" value="MFS transporter, SP family, general alpha glucoside:H+ symporter"/>
    <property type="match status" value="1"/>
</dbReference>
<dbReference type="PROSITE" id="PS50850">
    <property type="entry name" value="MFS"/>
    <property type="match status" value="1"/>
</dbReference>
<organism evidence="11 12">
    <name type="scientific">Coniochaeta ligniaria NRRL 30616</name>
    <dbReference type="NCBI Taxonomy" id="1408157"/>
    <lineage>
        <taxon>Eukaryota</taxon>
        <taxon>Fungi</taxon>
        <taxon>Dikarya</taxon>
        <taxon>Ascomycota</taxon>
        <taxon>Pezizomycotina</taxon>
        <taxon>Sordariomycetes</taxon>
        <taxon>Sordariomycetidae</taxon>
        <taxon>Coniochaetales</taxon>
        <taxon>Coniochaetaceae</taxon>
        <taxon>Coniochaeta</taxon>
    </lineage>
</organism>
<reference evidence="11 12" key="1">
    <citation type="submission" date="2016-10" db="EMBL/GenBank/DDBJ databases">
        <title>Draft genome sequence of Coniochaeta ligniaria NRRL30616, a lignocellulolytic fungus for bioabatement of inhibitors in plant biomass hydrolysates.</title>
        <authorList>
            <consortium name="DOE Joint Genome Institute"/>
            <person name="Jimenez D.J."/>
            <person name="Hector R.E."/>
            <person name="Riley R."/>
            <person name="Sun H."/>
            <person name="Grigoriev I.V."/>
            <person name="Van Elsas J.D."/>
            <person name="Nichols N.N."/>
        </authorList>
    </citation>
    <scope>NUCLEOTIDE SEQUENCE [LARGE SCALE GENOMIC DNA]</scope>
    <source>
        <strain evidence="11 12">NRRL 30616</strain>
    </source>
</reference>
<name>A0A1J7J1A5_9PEZI</name>
<dbReference type="GO" id="GO:0016020">
    <property type="term" value="C:membrane"/>
    <property type="evidence" value="ECO:0007669"/>
    <property type="project" value="UniProtKB-SubCell"/>
</dbReference>
<keyword evidence="3 8" id="KW-0813">Transport</keyword>
<feature type="transmembrane region" description="Helical" evidence="9">
    <location>
        <begin position="399"/>
        <end position="422"/>
    </location>
</feature>
<keyword evidence="6 9" id="KW-0472">Membrane</keyword>
<dbReference type="GO" id="GO:0000023">
    <property type="term" value="P:maltose metabolic process"/>
    <property type="evidence" value="ECO:0007669"/>
    <property type="project" value="UniProtKB-KW"/>
</dbReference>
<dbReference type="PROSITE" id="PS00217">
    <property type="entry name" value="SUGAR_TRANSPORT_2"/>
    <property type="match status" value="1"/>
</dbReference>
<dbReference type="InterPro" id="IPR050360">
    <property type="entry name" value="MFS_Sugar_Transporters"/>
</dbReference>
<proteinExistence type="inferred from homology"/>
<evidence type="ECO:0000256" key="2">
    <source>
        <dbReference type="ARBA" id="ARBA00010992"/>
    </source>
</evidence>
<keyword evidence="4 9" id="KW-0812">Transmembrane</keyword>
<dbReference type="InterPro" id="IPR036259">
    <property type="entry name" value="MFS_trans_sf"/>
</dbReference>
<feature type="transmembrane region" description="Helical" evidence="9">
    <location>
        <begin position="434"/>
        <end position="450"/>
    </location>
</feature>